<proteinExistence type="predicted"/>
<protein>
    <submittedName>
        <fullName evidence="1">50S ribosomal protein L5</fullName>
    </submittedName>
</protein>
<dbReference type="AlphaFoldDB" id="J9GPS7"/>
<name>J9GPS7_9ZZZZ</name>
<reference evidence="1" key="1">
    <citation type="journal article" date="2012" name="PLoS ONE">
        <title>Gene sets for utilization of primary and secondary nutrition supplies in the distal gut of endangered iberian lynx.</title>
        <authorList>
            <person name="Alcaide M."/>
            <person name="Messina E."/>
            <person name="Richter M."/>
            <person name="Bargiela R."/>
            <person name="Peplies J."/>
            <person name="Huws S.A."/>
            <person name="Newbold C.J."/>
            <person name="Golyshin P.N."/>
            <person name="Simon M.A."/>
            <person name="Lopez G."/>
            <person name="Yakimov M.M."/>
            <person name="Ferrer M."/>
        </authorList>
    </citation>
    <scope>NUCLEOTIDE SEQUENCE</scope>
</reference>
<gene>
    <name evidence="1" type="ORF">EVA_07470</name>
</gene>
<sequence>MYQKFIITDSGVLKFGCVYLHYELLDAGEQCPYGGGLWKIDAVRHAVILYGRSFDFGKPDFNALRRIDWSGIDGEAHALLYAPQWPNEECLLPVVATGY</sequence>
<comment type="caution">
    <text evidence="1">The sequence shown here is derived from an EMBL/GenBank/DDBJ whole genome shotgun (WGS) entry which is preliminary data.</text>
</comment>
<dbReference type="GO" id="GO:0005840">
    <property type="term" value="C:ribosome"/>
    <property type="evidence" value="ECO:0007669"/>
    <property type="project" value="UniProtKB-KW"/>
</dbReference>
<evidence type="ECO:0000313" key="1">
    <source>
        <dbReference type="EMBL" id="EJX04423.1"/>
    </source>
</evidence>
<dbReference type="EMBL" id="AMCI01001813">
    <property type="protein sequence ID" value="EJX04423.1"/>
    <property type="molecule type" value="Genomic_DNA"/>
</dbReference>
<keyword evidence="1" id="KW-0689">Ribosomal protein</keyword>
<keyword evidence="1" id="KW-0687">Ribonucleoprotein</keyword>
<accession>J9GPS7</accession>
<organism evidence="1">
    <name type="scientific">gut metagenome</name>
    <dbReference type="NCBI Taxonomy" id="749906"/>
    <lineage>
        <taxon>unclassified sequences</taxon>
        <taxon>metagenomes</taxon>
        <taxon>organismal metagenomes</taxon>
    </lineage>
</organism>